<dbReference type="Pfam" id="PF01381">
    <property type="entry name" value="HTH_3"/>
    <property type="match status" value="1"/>
</dbReference>
<dbReference type="CDD" id="cd00093">
    <property type="entry name" value="HTH_XRE"/>
    <property type="match status" value="1"/>
</dbReference>
<dbReference type="RefSeq" id="WP_204907714.1">
    <property type="nucleotide sequence ID" value="NZ_JACJLV010000002.1"/>
</dbReference>
<evidence type="ECO:0000259" key="2">
    <source>
        <dbReference type="Pfam" id="PF05685"/>
    </source>
</evidence>
<sequence>MTLEEMREKKREYGLTNEQISDYTGVPLATVQKIFAGVTESPRYTTMQALETVFRSVEREGEERSPRPDRVAESLAYMADDSKAQGEYTLADYYALPDDRRVELIDGVIYDMSSPESIHQILITSIWKDLFNYISDGKGNCLPMIAPLDVQLDRDDRTMVQPDVLVVCDRSKVVRRCVYGAPDFVVEILSPSTWEKDMYVKLGKYESAGVREYWIVDPKKKRVLVYDFEHTDFPVLYTFTDQIPVGIFDGECRVDFASIYEYVRFLYEREDSEREDDEREKREDED</sequence>
<dbReference type="AlphaFoldDB" id="A0A939BBE5"/>
<accession>A0A939BBE5</accession>
<dbReference type="Proteomes" id="UP000713880">
    <property type="component" value="Unassembled WGS sequence"/>
</dbReference>
<reference evidence="3" key="2">
    <citation type="journal article" date="2021" name="Sci. Rep.">
        <title>The distribution of antibiotic resistance genes in chicken gut microbiota commensals.</title>
        <authorList>
            <person name="Juricova H."/>
            <person name="Matiasovicova J."/>
            <person name="Kubasova T."/>
            <person name="Cejkova D."/>
            <person name="Rychlik I."/>
        </authorList>
    </citation>
    <scope>NUCLEOTIDE SEQUENCE</scope>
    <source>
        <strain evidence="3">An420c</strain>
    </source>
</reference>
<dbReference type="InterPro" id="IPR012296">
    <property type="entry name" value="Nuclease_put_TT1808"/>
</dbReference>
<evidence type="ECO:0000259" key="1">
    <source>
        <dbReference type="Pfam" id="PF01381"/>
    </source>
</evidence>
<dbReference type="PANTHER" id="PTHR34107:SF4">
    <property type="entry name" value="SLL1222 PROTEIN"/>
    <property type="match status" value="1"/>
</dbReference>
<organism evidence="3 4">
    <name type="scientific">Mordavella massiliensis</name>
    <dbReference type="NCBI Taxonomy" id="1871024"/>
    <lineage>
        <taxon>Bacteria</taxon>
        <taxon>Bacillati</taxon>
        <taxon>Bacillota</taxon>
        <taxon>Clostridia</taxon>
        <taxon>Eubacteriales</taxon>
        <taxon>Clostridiaceae</taxon>
        <taxon>Mordavella</taxon>
    </lineage>
</organism>
<keyword evidence="3" id="KW-0378">Hydrolase</keyword>
<dbReference type="InterPro" id="IPR001387">
    <property type="entry name" value="Cro/C1-type_HTH"/>
</dbReference>
<feature type="domain" description="Putative restriction endonuclease" evidence="2">
    <location>
        <begin position="91"/>
        <end position="228"/>
    </location>
</feature>
<name>A0A939BBE5_9CLOT</name>
<dbReference type="Gene3D" id="3.90.1570.10">
    <property type="entry name" value="tt1808, chain A"/>
    <property type="match status" value="1"/>
</dbReference>
<gene>
    <name evidence="3" type="ORF">H6A13_00785</name>
</gene>
<dbReference type="Pfam" id="PF05685">
    <property type="entry name" value="Uma2"/>
    <property type="match status" value="1"/>
</dbReference>
<dbReference type="PANTHER" id="PTHR34107">
    <property type="entry name" value="SLL0198 PROTEIN-RELATED"/>
    <property type="match status" value="1"/>
</dbReference>
<keyword evidence="3" id="KW-0255">Endonuclease</keyword>
<dbReference type="InterPro" id="IPR011335">
    <property type="entry name" value="Restrct_endonuc-II-like"/>
</dbReference>
<dbReference type="CDD" id="cd06260">
    <property type="entry name" value="DUF820-like"/>
    <property type="match status" value="1"/>
</dbReference>
<dbReference type="EMBL" id="JACJLV010000002">
    <property type="protein sequence ID" value="MBM6825642.1"/>
    <property type="molecule type" value="Genomic_DNA"/>
</dbReference>
<dbReference type="InterPro" id="IPR008538">
    <property type="entry name" value="Uma2"/>
</dbReference>
<comment type="caution">
    <text evidence="3">The sequence shown here is derived from an EMBL/GenBank/DDBJ whole genome shotgun (WGS) entry which is preliminary data.</text>
</comment>
<protein>
    <submittedName>
        <fullName evidence="3">Uma2 family endonuclease</fullName>
    </submittedName>
</protein>
<keyword evidence="4" id="KW-1185">Reference proteome</keyword>
<dbReference type="GO" id="GO:0004519">
    <property type="term" value="F:endonuclease activity"/>
    <property type="evidence" value="ECO:0007669"/>
    <property type="project" value="UniProtKB-KW"/>
</dbReference>
<keyword evidence="3" id="KW-0540">Nuclease</keyword>
<feature type="domain" description="HTH cro/C1-type" evidence="1">
    <location>
        <begin position="7"/>
        <end position="55"/>
    </location>
</feature>
<evidence type="ECO:0000313" key="4">
    <source>
        <dbReference type="Proteomes" id="UP000713880"/>
    </source>
</evidence>
<proteinExistence type="predicted"/>
<reference evidence="3" key="1">
    <citation type="submission" date="2020-08" db="EMBL/GenBank/DDBJ databases">
        <authorList>
            <person name="Cejkova D."/>
            <person name="Kubasova T."/>
            <person name="Jahodarova E."/>
            <person name="Rychlik I."/>
        </authorList>
    </citation>
    <scope>NUCLEOTIDE SEQUENCE</scope>
    <source>
        <strain evidence="3">An420c</strain>
    </source>
</reference>
<dbReference type="SUPFAM" id="SSF52980">
    <property type="entry name" value="Restriction endonuclease-like"/>
    <property type="match status" value="1"/>
</dbReference>
<evidence type="ECO:0000313" key="3">
    <source>
        <dbReference type="EMBL" id="MBM6825642.1"/>
    </source>
</evidence>